<dbReference type="STRING" id="441959.B8MVC0"/>
<dbReference type="InterPro" id="IPR002156">
    <property type="entry name" value="RNaseH_domain"/>
</dbReference>
<dbReference type="GO" id="GO:0003676">
    <property type="term" value="F:nucleic acid binding"/>
    <property type="evidence" value="ECO:0007669"/>
    <property type="project" value="InterPro"/>
</dbReference>
<dbReference type="CDD" id="cd01650">
    <property type="entry name" value="RT_nLTR_like"/>
    <property type="match status" value="1"/>
</dbReference>
<dbReference type="Proteomes" id="UP000001745">
    <property type="component" value="Unassembled WGS sequence"/>
</dbReference>
<proteinExistence type="predicted"/>
<accession>B8MVC0</accession>
<dbReference type="Pfam" id="PF14529">
    <property type="entry name" value="Exo_endo_phos_2"/>
    <property type="match status" value="1"/>
</dbReference>
<sequence>MAQARMLTPSTGENLHPQRRVLIRAGAQQPPPPPPITNQQRPIKTYTKMEDLAKAAELLAQYIYSNPREGQDNPMIRGFINDVRDFTTAHKSGPEILTDLKRLLVDVQKDTAVLRTRSNQASQSSATTGLSSVSPWKAWNTQNWQASLRSAAAPSSRSAGSSTPGVSHTELSMDCEIVVKIRDEAIRKEIRELHPAEIVKRAERARAHAAKGTPSLPLAGHVFIAARPLPSGDVSLRASNAAAAEVLRRHAKNWVHEFGETAYVRVPTWGIVIDGMPIRNVDLGEEFKQRIAAENHHAWGRNAKIEIAHVGWLTNPKSKHEGSLVVEFTNPIVANDAISMGTVWQSRSHTNRPYCREGRCKMCKKCQKYGHVHAQCPNPKYICGICAKEHPTWECPSHQSQGIEFTPKCANCSGSHKAISTKCGLRREALDKAKIALINCEPFHRVPQYLQPKPMQQNTTANEDPTPHEAAQIQASTRKRTNTTKSTTTKSISGAVKRTKTSTTAPIVPTEINEPTASTTRPQTPEAPTTSRIIPTAEKIKAIPFTAVKKQPRGRPPKSKSSNNNDENESEPTEQIQSAIDITQSSAPVETIDPTLLSKDNMAKSTAPVTRSRAYLEQIRRQRIQAHRQVRTRSQDSDEIPLPRISQLPQINMTMEDNNVILSSTASYRELNDNTTIDSEGYTELLNSFHPSQGPRAAPIEEEEEEDDLQTVQDMNTRSSPDYNTHKSKDEVMATFLRDPRALRASVIAIQEPWRNELNNTTHQPASLTHQLLYPKPNDNNNNTNNNKRARVALFVNKSINPASWSHTVISPDYQILHIRYQRCLHSNSNSEPHDLYIHNIYNEPRSTTFTHIDRELTRLGCSRTTAHIVLGDMNAHHPAWGGPGTKIDEQATELLEIMDRHGIELATEEGLVTWERGQSQSTIDLTFLSTTLFHRLVLHERADEIQHDSDHWPIRTQIDIDTPTHEPRRRRNWAATDIKVLQESLSQLIAPRLLRRQFSNTHNPWIWRAYLRARNKKKRLVKKSLRLGHRRRVQQATEQGPLGLWKLAKWARSRNGAYESGITPTLQDLDGHTAETVEAKTQLLREAFFPAIPNADLSDITDSQYPSQIEFPEIPRHEIEYVIRSTPPDKAPGEDGIPNSFWHKIISIPVIIDTLYEIFNACIRTGYNPTHFQRSITVVIRKGGNRDYRTPKAYRPVALLNTLGKFLEAIIARRISYAMESEGLLPSSHLGGRKGISTDHAIQIILDRIRGAWGRGHAVVSMLLLDVSGAYDNAHHLRLLHNMKKRRLGHFVPWVTAFLTNRSTKIRIPEGISGQIPTPTGIPQGSPISPILYLIYNADLIEDCADIVNHTTTSGWVDDVALMTTGNTETETIRKLQKASEIADQWAVRHASVFDTKKYQLIHFVNPRSTTNPESQPIQLRDEVEIKPKEAVKYLGIWLDTKLSFDTHRDEAIAKAGTSLEALRGLSGSTWGVALGSMRRIYQAIVIPQMLYGAAAWFQPDLMSQRQITQTVRKFTTIQKRAACLISGAFRTTAAEALNIELHLMPIRLQLDQLTKAVAIRIRTGPAFAIPDGLVNRRTSGELKLGGYTPMEAHAWKKGGCLLAPPGTLAGKWESRSAYVQAPWHEPPKVVIDEREKAVSVHNDITCKNEHIAIYTDGSGYQGYIGASMVFQHSENNERTEVCGIKFALETALQIADQDIRTKKLVIFSDSQAALKTLMNLRMVSGQTYIQGCVDSLRKCTDEDIDVTLRWIPGHEGVPGNEAADRAAKRAALMGARRQIVPGDLSSEGWTILAAAAKRRIRQSTKDAWERRWDKQKAGKPTKKLVTQPSKRTLQYWTFLRKATSSILIQLRTERIGLAHYLWRINRREQPYCACGLSGQSVRHILMECPLYENERGLMWSRIKGFRRTTDLQALLKEKKAAIAIAQFIIDTRVLDQSREVDPEAVGTYESAETAAQLEPANDKDTDVGTCRRRYQ</sequence>
<dbReference type="PhylomeDB" id="B8MVC0"/>
<dbReference type="GO" id="GO:0004523">
    <property type="term" value="F:RNA-DNA hybrid ribonuclease activity"/>
    <property type="evidence" value="ECO:0007669"/>
    <property type="project" value="InterPro"/>
</dbReference>
<feature type="region of interest" description="Disordered" evidence="1">
    <location>
        <begin position="455"/>
        <end position="585"/>
    </location>
</feature>
<evidence type="ECO:0000313" key="5">
    <source>
        <dbReference type="Proteomes" id="UP000001745"/>
    </source>
</evidence>
<name>B8MVC0_TALSN</name>
<dbReference type="GO" id="GO:0003964">
    <property type="term" value="F:RNA-directed DNA polymerase activity"/>
    <property type="evidence" value="ECO:0007669"/>
    <property type="project" value="UniProtKB-KW"/>
</dbReference>
<dbReference type="VEuPathDB" id="FungiDB:TSTA_008720"/>
<dbReference type="InterPro" id="IPR000477">
    <property type="entry name" value="RT_dom"/>
</dbReference>
<dbReference type="PROSITE" id="PS50878">
    <property type="entry name" value="RT_POL"/>
    <property type="match status" value="1"/>
</dbReference>
<dbReference type="OMA" id="NERTEVC"/>
<reference evidence="5" key="1">
    <citation type="journal article" date="2015" name="Genome Announc.">
        <title>Genome sequence of the AIDS-associated pathogen Penicillium marneffei (ATCC18224) and its near taxonomic relative Talaromyces stipitatus (ATCC10500).</title>
        <authorList>
            <person name="Nierman W.C."/>
            <person name="Fedorova-Abrams N.D."/>
            <person name="Andrianopoulos A."/>
        </authorList>
    </citation>
    <scope>NUCLEOTIDE SEQUENCE [LARGE SCALE GENOMIC DNA]</scope>
    <source>
        <strain evidence="5">ATCC 10500 / CBS 375.48 / QM 6759 / NRRL 1006</strain>
    </source>
</reference>
<keyword evidence="4" id="KW-0695">RNA-directed DNA polymerase</keyword>
<dbReference type="PANTHER" id="PTHR33481:SF1">
    <property type="entry name" value="ENDONUCLEASE_EXONUCLEASE_PHOSPHATASE DOMAIN-CONTAINING PROTEIN-RELATED"/>
    <property type="match status" value="1"/>
</dbReference>
<dbReference type="InParanoid" id="B8MVC0"/>
<keyword evidence="4" id="KW-0548">Nucleotidyltransferase</keyword>
<dbReference type="InterPro" id="IPR043502">
    <property type="entry name" value="DNA/RNA_pol_sf"/>
</dbReference>
<protein>
    <submittedName>
        <fullName evidence="4">Reverse transcriptase, putative</fullName>
    </submittedName>
</protein>
<dbReference type="SUPFAM" id="SSF53098">
    <property type="entry name" value="Ribonuclease H-like"/>
    <property type="match status" value="1"/>
</dbReference>
<dbReference type="SUPFAM" id="SSF56672">
    <property type="entry name" value="DNA/RNA polymerases"/>
    <property type="match status" value="1"/>
</dbReference>
<feature type="compositionally biased region" description="Polar residues" evidence="1">
    <location>
        <begin position="513"/>
        <end position="533"/>
    </location>
</feature>
<feature type="region of interest" description="Disordered" evidence="1">
    <location>
        <begin position="690"/>
        <end position="726"/>
    </location>
</feature>
<dbReference type="InterPro" id="IPR012337">
    <property type="entry name" value="RNaseH-like_sf"/>
</dbReference>
<dbReference type="OrthoDB" id="4368687at2759"/>
<dbReference type="EMBL" id="EQ962662">
    <property type="protein sequence ID" value="EED11576.1"/>
    <property type="molecule type" value="Genomic_DNA"/>
</dbReference>
<organism evidence="4 5">
    <name type="scientific">Talaromyces stipitatus (strain ATCC 10500 / CBS 375.48 / QM 6759 / NRRL 1006)</name>
    <name type="common">Penicillium stipitatum</name>
    <dbReference type="NCBI Taxonomy" id="441959"/>
    <lineage>
        <taxon>Eukaryota</taxon>
        <taxon>Fungi</taxon>
        <taxon>Dikarya</taxon>
        <taxon>Ascomycota</taxon>
        <taxon>Pezizomycotina</taxon>
        <taxon>Eurotiomycetes</taxon>
        <taxon>Eurotiomycetidae</taxon>
        <taxon>Eurotiales</taxon>
        <taxon>Trichocomaceae</taxon>
        <taxon>Talaromyces</taxon>
        <taxon>Talaromyces sect. Talaromyces</taxon>
    </lineage>
</organism>
<feature type="region of interest" description="Disordered" evidence="1">
    <location>
        <begin position="147"/>
        <end position="168"/>
    </location>
</feature>
<dbReference type="CDD" id="cd09276">
    <property type="entry name" value="Rnase_HI_RT_non_LTR"/>
    <property type="match status" value="1"/>
</dbReference>
<dbReference type="GeneID" id="8103260"/>
<feature type="domain" description="RNase H type-1" evidence="3">
    <location>
        <begin position="1649"/>
        <end position="1774"/>
    </location>
</feature>
<evidence type="ECO:0000256" key="1">
    <source>
        <dbReference type="SAM" id="MobiDB-lite"/>
    </source>
</evidence>
<dbReference type="RefSeq" id="XP_002488757.1">
    <property type="nucleotide sequence ID" value="XM_002488712.1"/>
</dbReference>
<evidence type="ECO:0000313" key="4">
    <source>
        <dbReference type="EMBL" id="EED11576.1"/>
    </source>
</evidence>
<dbReference type="Gene3D" id="3.30.420.10">
    <property type="entry name" value="Ribonuclease H-like superfamily/Ribonuclease H"/>
    <property type="match status" value="1"/>
</dbReference>
<keyword evidence="5" id="KW-1185">Reference proteome</keyword>
<dbReference type="PANTHER" id="PTHR33481">
    <property type="entry name" value="REVERSE TRANSCRIPTASE"/>
    <property type="match status" value="1"/>
</dbReference>
<dbReference type="Pfam" id="PF00078">
    <property type="entry name" value="RVT_1"/>
    <property type="match status" value="1"/>
</dbReference>
<dbReference type="Pfam" id="PF00075">
    <property type="entry name" value="RNase_H"/>
    <property type="match status" value="1"/>
</dbReference>
<feature type="compositionally biased region" description="Low complexity" evidence="1">
    <location>
        <begin position="147"/>
        <end position="167"/>
    </location>
</feature>
<dbReference type="InterPro" id="IPR036691">
    <property type="entry name" value="Endo/exonu/phosph_ase_sf"/>
</dbReference>
<feature type="compositionally biased region" description="Polar residues" evidence="1">
    <location>
        <begin position="575"/>
        <end position="585"/>
    </location>
</feature>
<feature type="domain" description="Reverse transcriptase" evidence="2">
    <location>
        <begin position="1162"/>
        <end position="1440"/>
    </location>
</feature>
<dbReference type="Gene3D" id="3.60.10.10">
    <property type="entry name" value="Endonuclease/exonuclease/phosphatase"/>
    <property type="match status" value="1"/>
</dbReference>
<evidence type="ECO:0000259" key="3">
    <source>
        <dbReference type="PROSITE" id="PS50879"/>
    </source>
</evidence>
<dbReference type="PROSITE" id="PS50879">
    <property type="entry name" value="RNASE_H_1"/>
    <property type="match status" value="1"/>
</dbReference>
<gene>
    <name evidence="4" type="ORF">TSTA_008720</name>
</gene>
<dbReference type="HOGENOM" id="CLU_000680_23_3_1"/>
<dbReference type="InterPro" id="IPR036397">
    <property type="entry name" value="RNaseH_sf"/>
</dbReference>
<dbReference type="SUPFAM" id="SSF56219">
    <property type="entry name" value="DNase I-like"/>
    <property type="match status" value="1"/>
</dbReference>
<keyword evidence="4" id="KW-0808">Transferase</keyword>
<feature type="compositionally biased region" description="Acidic residues" evidence="1">
    <location>
        <begin position="700"/>
        <end position="709"/>
    </location>
</feature>
<dbReference type="InterPro" id="IPR005135">
    <property type="entry name" value="Endo/exonuclease/phosphatase"/>
</dbReference>
<evidence type="ECO:0000259" key="2">
    <source>
        <dbReference type="PROSITE" id="PS50878"/>
    </source>
</evidence>
<dbReference type="eggNOG" id="KOG1075">
    <property type="taxonomic scope" value="Eukaryota"/>
</dbReference>
<feature type="compositionally biased region" description="Polar residues" evidence="1">
    <location>
        <begin position="710"/>
        <end position="723"/>
    </location>
</feature>